<dbReference type="Proteomes" id="UP000095237">
    <property type="component" value="Unassembled WGS sequence"/>
</dbReference>
<keyword evidence="3" id="KW-0012">Acyltransferase</keyword>
<dbReference type="SMART" id="SM00563">
    <property type="entry name" value="PlsC"/>
    <property type="match status" value="1"/>
</dbReference>
<reference evidence="5 6" key="1">
    <citation type="submission" date="2015-11" db="EMBL/GenBank/DDBJ databases">
        <title>Evidence for parallel genomic evolution in an endosymbiosis of termite gut flagellates.</title>
        <authorList>
            <person name="Zheng H."/>
        </authorList>
    </citation>
    <scope>NUCLEOTIDE SEQUENCE [LARGE SCALE GENOMIC DNA]</scope>
    <source>
        <strain evidence="5 6">CET450</strain>
    </source>
</reference>
<dbReference type="PANTHER" id="PTHR10434:SF11">
    <property type="entry name" value="1-ACYL-SN-GLYCEROL-3-PHOSPHATE ACYLTRANSFERASE"/>
    <property type="match status" value="1"/>
</dbReference>
<comment type="pathway">
    <text evidence="1">Lipid metabolism.</text>
</comment>
<comment type="caution">
    <text evidence="5">The sequence shown here is derived from an EMBL/GenBank/DDBJ whole genome shotgun (WGS) entry which is preliminary data.</text>
</comment>
<feature type="domain" description="Phospholipid/glycerol acyltransferase" evidence="4">
    <location>
        <begin position="42"/>
        <end position="149"/>
    </location>
</feature>
<gene>
    <name evidence="5" type="ORF">ATZ36_11285</name>
</gene>
<name>A0A1E5IF63_ENDTX</name>
<dbReference type="EMBL" id="LNVX01000838">
    <property type="protein sequence ID" value="OEG69146.1"/>
    <property type="molecule type" value="Genomic_DNA"/>
</dbReference>
<protein>
    <recommendedName>
        <fullName evidence="4">Phospholipid/glycerol acyltransferase domain-containing protein</fullName>
    </recommendedName>
</protein>
<dbReference type="CDD" id="cd07989">
    <property type="entry name" value="LPLAT_AGPAT-like"/>
    <property type="match status" value="1"/>
</dbReference>
<dbReference type="SUPFAM" id="SSF69593">
    <property type="entry name" value="Glycerol-3-phosphate (1)-acyltransferase"/>
    <property type="match status" value="1"/>
</dbReference>
<keyword evidence="2" id="KW-0808">Transferase</keyword>
<evidence type="ECO:0000313" key="5">
    <source>
        <dbReference type="EMBL" id="OEG69146.1"/>
    </source>
</evidence>
<evidence type="ECO:0000256" key="2">
    <source>
        <dbReference type="ARBA" id="ARBA00022679"/>
    </source>
</evidence>
<sequence length="150" mass="16566">MQVKEKSSILFLTGRQIFRVMFSLFYRWHVDGVRNIPQSGGAVIAPNHIGFFDSTLIGSAAKRPVHFMAKKELFDIPVFGWIIKRTNAFPVKRGIQDITAVRNAFSLLKNGRLLLIFPEGTRSGNGRIGKARAGAGMIACNAQVPLIPAK</sequence>
<accession>A0A1E5IF63</accession>
<dbReference type="PANTHER" id="PTHR10434">
    <property type="entry name" value="1-ACYL-SN-GLYCEROL-3-PHOSPHATE ACYLTRANSFERASE"/>
    <property type="match status" value="1"/>
</dbReference>
<dbReference type="Pfam" id="PF01553">
    <property type="entry name" value="Acyltransferase"/>
    <property type="match status" value="1"/>
</dbReference>
<evidence type="ECO:0000256" key="3">
    <source>
        <dbReference type="ARBA" id="ARBA00023315"/>
    </source>
</evidence>
<dbReference type="InterPro" id="IPR002123">
    <property type="entry name" value="Plipid/glycerol_acylTrfase"/>
</dbReference>
<evidence type="ECO:0000313" key="6">
    <source>
        <dbReference type="Proteomes" id="UP000095237"/>
    </source>
</evidence>
<keyword evidence="6" id="KW-1185">Reference proteome</keyword>
<dbReference type="GO" id="GO:0003841">
    <property type="term" value="F:1-acylglycerol-3-phosphate O-acyltransferase activity"/>
    <property type="evidence" value="ECO:0007669"/>
    <property type="project" value="TreeGrafter"/>
</dbReference>
<dbReference type="AlphaFoldDB" id="A0A1E5IF63"/>
<dbReference type="GO" id="GO:0006654">
    <property type="term" value="P:phosphatidic acid biosynthetic process"/>
    <property type="evidence" value="ECO:0007669"/>
    <property type="project" value="TreeGrafter"/>
</dbReference>
<proteinExistence type="predicted"/>
<evidence type="ECO:0000256" key="1">
    <source>
        <dbReference type="ARBA" id="ARBA00005189"/>
    </source>
</evidence>
<evidence type="ECO:0000259" key="4">
    <source>
        <dbReference type="SMART" id="SM00563"/>
    </source>
</evidence>
<organism evidence="5 6">
    <name type="scientific">Endomicrobium trichonymphae</name>
    <dbReference type="NCBI Taxonomy" id="1408204"/>
    <lineage>
        <taxon>Bacteria</taxon>
        <taxon>Pseudomonadati</taxon>
        <taxon>Elusimicrobiota</taxon>
        <taxon>Endomicrobiia</taxon>
        <taxon>Endomicrobiales</taxon>
        <taxon>Endomicrobiaceae</taxon>
        <taxon>Candidatus Endomicrobiellum</taxon>
    </lineage>
</organism>